<gene>
    <name evidence="1" type="ORF">SAMN04488047_103156</name>
</gene>
<dbReference type="Gene3D" id="3.40.50.2300">
    <property type="match status" value="2"/>
</dbReference>
<dbReference type="EMBL" id="FOXA01000003">
    <property type="protein sequence ID" value="SFP18169.1"/>
    <property type="molecule type" value="Genomic_DNA"/>
</dbReference>
<keyword evidence="2" id="KW-1185">Reference proteome</keyword>
<protein>
    <submittedName>
        <fullName evidence="1">Amino acid/amide ABC transporter substrate-binding protein, HAAT family</fullName>
    </submittedName>
</protein>
<dbReference type="RefSeq" id="WP_093419102.1">
    <property type="nucleotide sequence ID" value="NZ_FOXA01000003.1"/>
</dbReference>
<dbReference type="PANTHER" id="PTHR47628:SF1">
    <property type="entry name" value="ALIPHATIC AMIDASE EXPRESSION-REGULATING PROTEIN"/>
    <property type="match status" value="1"/>
</dbReference>
<proteinExistence type="predicted"/>
<dbReference type="PANTHER" id="PTHR47628">
    <property type="match status" value="1"/>
</dbReference>
<organism evidence="1 2">
    <name type="scientific">Tranquillimonas alkanivorans</name>
    <dbReference type="NCBI Taxonomy" id="441119"/>
    <lineage>
        <taxon>Bacteria</taxon>
        <taxon>Pseudomonadati</taxon>
        <taxon>Pseudomonadota</taxon>
        <taxon>Alphaproteobacteria</taxon>
        <taxon>Rhodobacterales</taxon>
        <taxon>Roseobacteraceae</taxon>
        <taxon>Tranquillimonas</taxon>
    </lineage>
</organism>
<dbReference type="SUPFAM" id="SSF53822">
    <property type="entry name" value="Periplasmic binding protein-like I"/>
    <property type="match status" value="1"/>
</dbReference>
<dbReference type="STRING" id="441119.SAMN04488047_103156"/>
<reference evidence="1 2" key="1">
    <citation type="submission" date="2016-10" db="EMBL/GenBank/DDBJ databases">
        <authorList>
            <person name="de Groot N.N."/>
        </authorList>
    </citation>
    <scope>NUCLEOTIDE SEQUENCE [LARGE SCALE GENOMIC DNA]</scope>
    <source>
        <strain evidence="1 2">DSM 19547</strain>
    </source>
</reference>
<sequence length="373" mass="39906">MIRFQLGLIFSTSGPYAALGQSALCGASMAIDDLRTAGVADIEPVLRDPGGDPARYESATADVLGAGAVRHVVGAITSWSRKDMIPVLERHGGLLWYPCPYEGFESNDHVVYLGTAPNHHMLPLIDRVAETGARRAYLIGSNYVWGWETLRLARERLGMRLGEVAGERYIPLGSTDFAHVMKEIEDQRPDVIVNSLIGPSNVAFMRALGERPGWGSGEPGRVVSCNQTEVDLADLGPAGDGMLSAASFFEELADGDFRRRVAARAPNGRVSSFLATSYAAVQTLAEAVARAGTDDPRAVFRAASGAPTDTVLGPLDIDAVTRHAALRPHLALAGQGDFHVIQSAEAPVPADPYLTNMPAGKARPFRPDLRIVQ</sequence>
<dbReference type="Proteomes" id="UP000199356">
    <property type="component" value="Unassembled WGS sequence"/>
</dbReference>
<name>A0A1I5N8J5_9RHOB</name>
<dbReference type="InterPro" id="IPR028082">
    <property type="entry name" value="Peripla_BP_I"/>
</dbReference>
<evidence type="ECO:0000313" key="2">
    <source>
        <dbReference type="Proteomes" id="UP000199356"/>
    </source>
</evidence>
<dbReference type="OrthoDB" id="9802022at2"/>
<evidence type="ECO:0000313" key="1">
    <source>
        <dbReference type="EMBL" id="SFP18169.1"/>
    </source>
</evidence>
<accession>A0A1I5N8J5</accession>
<dbReference type="AlphaFoldDB" id="A0A1I5N8J5"/>
<dbReference type="Pfam" id="PF13433">
    <property type="entry name" value="Peripla_BP_5"/>
    <property type="match status" value="1"/>
</dbReference>